<evidence type="ECO:0000313" key="2">
    <source>
        <dbReference type="Proteomes" id="UP001226434"/>
    </source>
</evidence>
<dbReference type="RefSeq" id="WP_282334795.1">
    <property type="nucleotide sequence ID" value="NZ_JASBRG010000007.1"/>
</dbReference>
<organism evidence="1 2">
    <name type="scientific">Pinibacter soli</name>
    <dbReference type="NCBI Taxonomy" id="3044211"/>
    <lineage>
        <taxon>Bacteria</taxon>
        <taxon>Pseudomonadati</taxon>
        <taxon>Bacteroidota</taxon>
        <taxon>Chitinophagia</taxon>
        <taxon>Chitinophagales</taxon>
        <taxon>Chitinophagaceae</taxon>
        <taxon>Pinibacter</taxon>
    </lineage>
</organism>
<evidence type="ECO:0000313" key="1">
    <source>
        <dbReference type="EMBL" id="MDI3320697.1"/>
    </source>
</evidence>
<accession>A0ABT6RDQ5</accession>
<comment type="caution">
    <text evidence="1">The sequence shown here is derived from an EMBL/GenBank/DDBJ whole genome shotgun (WGS) entry which is preliminary data.</text>
</comment>
<name>A0ABT6RDQ5_9BACT</name>
<sequence length="451" mass="48032">MKQVWDTVIVVLPVQKDNTMNTSLAKKLSLLVLPCLLFTACKKDNSSMPQPNTITIENVLDSRPLVESGTFQGNGKPAVIPPGESAAITFSAAKNQRLTFATMYGWSNDLFFAPENPGIKLYNDDGTPITGDVSSQVKLWDNGTRMNQTPGAGVVHPGTAEATARNIKEVTSMDDYGHTYLPASQLMKLSLAYNGNSTFTLTIMNNSGGTPNETPFSPGVWAISYVVGGNLLLPEPIFSAGKLSANGLTDIAEAGNNATLSAYVSKLTGIFTPLSPVLVVVYDGGANPFYKTGEYDRGEGLKDLAQKGNADILAAALKTKPGVKAVYVLKDPATTVLLPRINGNMGSKVSQLLSLRNGEKIAIATMYGFSNDWFFATTGKDIEATEKGDVSSMIGLFDDGTAINQFPGAGITQFNLAGTPLNERKPIQAVPNPNDFTTLPPIPNIIKVTLQ</sequence>
<dbReference type="EMBL" id="JASBRG010000007">
    <property type="protein sequence ID" value="MDI3320697.1"/>
    <property type="molecule type" value="Genomic_DNA"/>
</dbReference>
<keyword evidence="2" id="KW-1185">Reference proteome</keyword>
<dbReference type="NCBIfam" id="NF038123">
    <property type="entry name" value="NF038123_dom"/>
    <property type="match status" value="2"/>
</dbReference>
<dbReference type="InterPro" id="IPR009465">
    <property type="entry name" value="Spondin_N"/>
</dbReference>
<dbReference type="Gene3D" id="2.60.40.2130">
    <property type="entry name" value="F-spondin domain"/>
    <property type="match status" value="2"/>
</dbReference>
<reference evidence="1 2" key="1">
    <citation type="submission" date="2023-05" db="EMBL/GenBank/DDBJ databases">
        <title>Genome sequence of Pinibacter sp. MAH-24.</title>
        <authorList>
            <person name="Huq M.A."/>
        </authorList>
    </citation>
    <scope>NUCLEOTIDE SEQUENCE [LARGE SCALE GENOMIC DNA]</scope>
    <source>
        <strain evidence="1 2">MAH-24</strain>
    </source>
</reference>
<dbReference type="InterPro" id="IPR038678">
    <property type="entry name" value="Spondin_N_sf"/>
</dbReference>
<proteinExistence type="predicted"/>
<gene>
    <name evidence="1" type="ORF">QJ048_12975</name>
</gene>
<protein>
    <submittedName>
        <fullName evidence="1">Spondin domain-containing protein</fullName>
    </submittedName>
</protein>
<dbReference type="Proteomes" id="UP001226434">
    <property type="component" value="Unassembled WGS sequence"/>
</dbReference>